<evidence type="ECO:0000313" key="2">
    <source>
        <dbReference type="Proteomes" id="UP000064921"/>
    </source>
</evidence>
<dbReference type="RefSeq" id="WP_058899486.1">
    <property type="nucleotide sequence ID" value="NZ_CP013068.1"/>
</dbReference>
<keyword evidence="2" id="KW-1185">Reference proteome</keyword>
<name>A0A0U3PLZ7_9HYPH</name>
<protein>
    <recommendedName>
        <fullName evidence="3">DNA gyrase</fullName>
    </recommendedName>
</protein>
<dbReference type="InterPro" id="IPR024091">
    <property type="entry name" value="LnmK-like_bifun_acyl/decarbox"/>
</dbReference>
<dbReference type="EMBL" id="CP013068">
    <property type="protein sequence ID" value="ALV28301.1"/>
    <property type="molecule type" value="Genomic_DNA"/>
</dbReference>
<reference evidence="1 2" key="1">
    <citation type="submission" date="2015-10" db="EMBL/GenBank/DDBJ databases">
        <title>The world's first case of liver abscess caused by Pannonibacter phragmitetus.</title>
        <authorList>
            <person name="Ming D."/>
            <person name="Wang M."/>
            <person name="Zhou Y."/>
            <person name="Jiang T."/>
            <person name="Hu S."/>
        </authorList>
    </citation>
    <scope>NUCLEOTIDE SEQUENCE [LARGE SCALE GENOMIC DNA]</scope>
    <source>
        <strain evidence="1 2">31801</strain>
    </source>
</reference>
<evidence type="ECO:0000313" key="1">
    <source>
        <dbReference type="EMBL" id="ALV28301.1"/>
    </source>
</evidence>
<accession>A0A0U3PLZ7</accession>
<dbReference type="KEGG" id="pphr:APZ00_15540"/>
<sequence>MSDGSAASSLPLPSLLDRGLCPEILLGMPHLTPFGLSRTWLLKELAHRHWLMLGRDLGMDNADFRTPDGQEAYAAISALSCNVRFSQARANAVLSIAANLYPVSHARCESLFTLCVDGVPAGAVVLQSAFVARTSGTNRSVRRSMLRNANVSGSVRPSRLAGAAGLLRTLDTAALPCWNETLFQPCPLEEFNGAGLFYFAEFLAAAARAFWQWEGAEAAALRFERPHVVLFTGNIDQGETLRIRLCSRQDTEPVGLCTIGRMDGSVIASVLFGHGEDEADKAAIPNPR</sequence>
<dbReference type="NCBIfam" id="TIGR04098">
    <property type="entry name" value="LnmK_bifunc"/>
    <property type="match status" value="1"/>
</dbReference>
<dbReference type="STRING" id="121719.APZ00_15540"/>
<proteinExistence type="predicted"/>
<evidence type="ECO:0008006" key="3">
    <source>
        <dbReference type="Google" id="ProtNLM"/>
    </source>
</evidence>
<dbReference type="AlphaFoldDB" id="A0A0U3PLZ7"/>
<dbReference type="Proteomes" id="UP000064921">
    <property type="component" value="Chromosome"/>
</dbReference>
<organism evidence="1 2">
    <name type="scientific">Pannonibacter phragmitetus</name>
    <dbReference type="NCBI Taxonomy" id="121719"/>
    <lineage>
        <taxon>Bacteria</taxon>
        <taxon>Pseudomonadati</taxon>
        <taxon>Pseudomonadota</taxon>
        <taxon>Alphaproteobacteria</taxon>
        <taxon>Hyphomicrobiales</taxon>
        <taxon>Stappiaceae</taxon>
        <taxon>Pannonibacter</taxon>
    </lineage>
</organism>
<dbReference type="Gene3D" id="3.10.129.10">
    <property type="entry name" value="Hotdog Thioesterase"/>
    <property type="match status" value="1"/>
</dbReference>
<gene>
    <name evidence="1" type="ORF">APZ00_15540</name>
</gene>
<dbReference type="NCBIfam" id="TIGR04099">
    <property type="entry name" value="biosn_Pnap_2097"/>
    <property type="match status" value="1"/>
</dbReference>